<reference evidence="1" key="1">
    <citation type="submission" date="2020-11" db="EMBL/GenBank/DDBJ databases">
        <title>Kefir isolates.</title>
        <authorList>
            <person name="Marcisauskas S."/>
            <person name="Kim Y."/>
            <person name="Blasche S."/>
        </authorList>
    </citation>
    <scope>NUCLEOTIDE SEQUENCE</scope>
    <source>
        <strain evidence="1">Olga-1</strain>
    </source>
</reference>
<dbReference type="AlphaFoldDB" id="A0A9P6WR70"/>
<organism evidence="1 2">
    <name type="scientific">Pichia californica</name>
    <dbReference type="NCBI Taxonomy" id="460514"/>
    <lineage>
        <taxon>Eukaryota</taxon>
        <taxon>Fungi</taxon>
        <taxon>Dikarya</taxon>
        <taxon>Ascomycota</taxon>
        <taxon>Saccharomycotina</taxon>
        <taxon>Pichiomycetes</taxon>
        <taxon>Pichiales</taxon>
        <taxon>Pichiaceae</taxon>
        <taxon>Pichia</taxon>
    </lineage>
</organism>
<name>A0A9P6WR70_9ASCO</name>
<dbReference type="InterPro" id="IPR027417">
    <property type="entry name" value="P-loop_NTPase"/>
</dbReference>
<protein>
    <submittedName>
        <fullName evidence="1">Uncharacterized protein</fullName>
    </submittedName>
</protein>
<dbReference type="EMBL" id="PUHW01000024">
    <property type="protein sequence ID" value="KAG0690638.1"/>
    <property type="molecule type" value="Genomic_DNA"/>
</dbReference>
<evidence type="ECO:0000313" key="1">
    <source>
        <dbReference type="EMBL" id="KAG0690638.1"/>
    </source>
</evidence>
<dbReference type="Gene3D" id="3.40.50.300">
    <property type="entry name" value="P-loop containing nucleotide triphosphate hydrolases"/>
    <property type="match status" value="1"/>
</dbReference>
<dbReference type="Proteomes" id="UP000697127">
    <property type="component" value="Unassembled WGS sequence"/>
</dbReference>
<accession>A0A9P6WR70</accession>
<gene>
    <name evidence="1" type="ORF">C6P40_002137</name>
</gene>
<proteinExistence type="predicted"/>
<evidence type="ECO:0000313" key="2">
    <source>
        <dbReference type="Proteomes" id="UP000697127"/>
    </source>
</evidence>
<comment type="caution">
    <text evidence="1">The sequence shown here is derived from an EMBL/GenBank/DDBJ whole genome shotgun (WGS) entry which is preliminary data.</text>
</comment>
<keyword evidence="2" id="KW-1185">Reference proteome</keyword>
<dbReference type="OrthoDB" id="9995306at2759"/>
<sequence>MASASDLQEQELSFYQGNIHSLIAPENSISLILHEPANYPSWLISGIIQQSISSNNECYLSQQSPAYPKTPSSTFFYSFSETEQTYSKYFLKYITQNKSLFQFISPLTDSTISIESWNKSIITKVKETKTKDLTPVVILESPELLLSIIPGLTIPKLLTQIMEIQKYATLYIALSTDLINSSELVISLLHRSSIILSLTSLTTGRADDISGVLSISKGPIHNEDINKKLVSFKIADRQFVYFVSANGYVDQWFASVSMPMKLIIIGLTTVYESLEIKSLCGLFTNGKKSPEQFDLSMAFIIFRNILEIHAIKAMVGMLI</sequence>